<dbReference type="PANTHER" id="PTHR13604">
    <property type="entry name" value="DC12-RELATED"/>
    <property type="match status" value="1"/>
</dbReference>
<keyword evidence="3" id="KW-0227">DNA damage</keyword>
<comment type="caution">
    <text evidence="9">The sequence shown here is derived from an EMBL/GenBank/DDBJ whole genome shotgun (WGS) entry which is preliminary data.</text>
</comment>
<feature type="compositionally biased region" description="Polar residues" evidence="8">
    <location>
        <begin position="82"/>
        <end position="92"/>
    </location>
</feature>
<protein>
    <recommendedName>
        <fullName evidence="11">DUF159-domain-containing protein</fullName>
    </recommendedName>
</protein>
<evidence type="ECO:0000256" key="6">
    <source>
        <dbReference type="ARBA" id="ARBA00023125"/>
    </source>
</evidence>
<feature type="compositionally biased region" description="Low complexity" evidence="8">
    <location>
        <begin position="56"/>
        <end position="66"/>
    </location>
</feature>
<dbReference type="EMBL" id="JAACJJ010000044">
    <property type="protein sequence ID" value="KAF5314409.1"/>
    <property type="molecule type" value="Genomic_DNA"/>
</dbReference>
<dbReference type="GO" id="GO:0016829">
    <property type="term" value="F:lyase activity"/>
    <property type="evidence" value="ECO:0007669"/>
    <property type="project" value="UniProtKB-KW"/>
</dbReference>
<reference evidence="9 10" key="1">
    <citation type="journal article" date="2020" name="ISME J.">
        <title>Uncovering the hidden diversity of litter-decomposition mechanisms in mushroom-forming fungi.</title>
        <authorList>
            <person name="Floudas D."/>
            <person name="Bentzer J."/>
            <person name="Ahren D."/>
            <person name="Johansson T."/>
            <person name="Persson P."/>
            <person name="Tunlid A."/>
        </authorList>
    </citation>
    <scope>NUCLEOTIDE SEQUENCE [LARGE SCALE GENOMIC DNA]</scope>
    <source>
        <strain evidence="9 10">CBS 101986</strain>
    </source>
</reference>
<name>A0A8H5B0P4_9AGAR</name>
<evidence type="ECO:0000256" key="8">
    <source>
        <dbReference type="SAM" id="MobiDB-lite"/>
    </source>
</evidence>
<keyword evidence="7" id="KW-0456">Lyase</keyword>
<dbReference type="Proteomes" id="UP000567179">
    <property type="component" value="Unassembled WGS sequence"/>
</dbReference>
<keyword evidence="5" id="KW-0190">Covalent protein-DNA linkage</keyword>
<evidence type="ECO:0000256" key="4">
    <source>
        <dbReference type="ARBA" id="ARBA00022801"/>
    </source>
</evidence>
<dbReference type="PANTHER" id="PTHR13604:SF0">
    <property type="entry name" value="ABASIC SITE PROCESSING PROTEIN HMCES"/>
    <property type="match status" value="1"/>
</dbReference>
<proteinExistence type="inferred from homology"/>
<evidence type="ECO:0008006" key="11">
    <source>
        <dbReference type="Google" id="ProtNLM"/>
    </source>
</evidence>
<dbReference type="InterPro" id="IPR003738">
    <property type="entry name" value="SRAP"/>
</dbReference>
<dbReference type="GO" id="GO:0003697">
    <property type="term" value="F:single-stranded DNA binding"/>
    <property type="evidence" value="ECO:0007669"/>
    <property type="project" value="InterPro"/>
</dbReference>
<dbReference type="AlphaFoldDB" id="A0A8H5B0P4"/>
<keyword evidence="10" id="KW-1185">Reference proteome</keyword>
<feature type="compositionally biased region" description="Polar residues" evidence="8">
    <location>
        <begin position="359"/>
        <end position="369"/>
    </location>
</feature>
<keyword evidence="6" id="KW-0238">DNA-binding</keyword>
<dbReference type="OrthoDB" id="2111841at2759"/>
<evidence type="ECO:0000256" key="2">
    <source>
        <dbReference type="ARBA" id="ARBA00022670"/>
    </source>
</evidence>
<organism evidence="9 10">
    <name type="scientific">Psilocybe cf. subviscida</name>
    <dbReference type="NCBI Taxonomy" id="2480587"/>
    <lineage>
        <taxon>Eukaryota</taxon>
        <taxon>Fungi</taxon>
        <taxon>Dikarya</taxon>
        <taxon>Basidiomycota</taxon>
        <taxon>Agaricomycotina</taxon>
        <taxon>Agaricomycetes</taxon>
        <taxon>Agaricomycetidae</taxon>
        <taxon>Agaricales</taxon>
        <taxon>Agaricineae</taxon>
        <taxon>Strophariaceae</taxon>
        <taxon>Psilocybe</taxon>
    </lineage>
</organism>
<keyword evidence="4" id="KW-0378">Hydrolase</keyword>
<feature type="region of interest" description="Disordered" evidence="8">
    <location>
        <begin position="318"/>
        <end position="415"/>
    </location>
</feature>
<evidence type="ECO:0000313" key="9">
    <source>
        <dbReference type="EMBL" id="KAF5314409.1"/>
    </source>
</evidence>
<gene>
    <name evidence="9" type="ORF">D9619_011839</name>
</gene>
<dbReference type="GO" id="GO:0106300">
    <property type="term" value="P:protein-DNA covalent cross-linking repair"/>
    <property type="evidence" value="ECO:0007669"/>
    <property type="project" value="InterPro"/>
</dbReference>
<evidence type="ECO:0000313" key="10">
    <source>
        <dbReference type="Proteomes" id="UP000567179"/>
    </source>
</evidence>
<sequence length="415" mass="46051">MPGRFSLRLNRDDLLQQLPEGYDADVDDWIDEDEFVPRYNVAPRTQVPVIRHRDPSQSASSSSSAGSGFGSGAGDRDRSPDAHTNAQVSSSTHKQKGKGSLVLHTMKWGLVPHWSKHEDMSLNTINARAENLIEGGGIWASVKGRNRCAIPVQGYYEWQTKGKEKIPHFTKRNDGKILLLAGLYDCVELEGKKLWTFTIVTADAHKQLSWLHDRQPVILTSHDALMQWLDTSSQTWTPELSKMVQPYGDKFASQLQCYAVPKEVGKVGTESSTFIEPVAARKDGIAAMFAKQEKKAPFLRKPAPTKVKRASLSTFSLPTKKGSMTKFSQPSTVKVKASPAKSEPRSSLVKKEDIEETFPPSSQVKNLKSPTEMGKAPHKRKVDATLTIDLTNDDDESGSELGIMHKDKRPKLESS</sequence>
<evidence type="ECO:0000256" key="1">
    <source>
        <dbReference type="ARBA" id="ARBA00008136"/>
    </source>
</evidence>
<evidence type="ECO:0000256" key="5">
    <source>
        <dbReference type="ARBA" id="ARBA00023124"/>
    </source>
</evidence>
<dbReference type="InterPro" id="IPR036590">
    <property type="entry name" value="SRAP-like"/>
</dbReference>
<dbReference type="Gene3D" id="3.90.1680.10">
    <property type="entry name" value="SOS response associated peptidase-like"/>
    <property type="match status" value="2"/>
</dbReference>
<comment type="similarity">
    <text evidence="1">Belongs to the SOS response-associated peptidase family.</text>
</comment>
<evidence type="ECO:0000256" key="7">
    <source>
        <dbReference type="ARBA" id="ARBA00023239"/>
    </source>
</evidence>
<evidence type="ECO:0000256" key="3">
    <source>
        <dbReference type="ARBA" id="ARBA00022763"/>
    </source>
</evidence>
<accession>A0A8H5B0P4</accession>
<feature type="region of interest" description="Disordered" evidence="8">
    <location>
        <begin position="46"/>
        <end position="99"/>
    </location>
</feature>
<dbReference type="SUPFAM" id="SSF143081">
    <property type="entry name" value="BB1717-like"/>
    <property type="match status" value="1"/>
</dbReference>
<dbReference type="GO" id="GO:0008233">
    <property type="term" value="F:peptidase activity"/>
    <property type="evidence" value="ECO:0007669"/>
    <property type="project" value="UniProtKB-KW"/>
</dbReference>
<dbReference type="Pfam" id="PF02586">
    <property type="entry name" value="SRAP"/>
    <property type="match status" value="1"/>
</dbReference>
<keyword evidence="2" id="KW-0645">Protease</keyword>
<dbReference type="GO" id="GO:0006508">
    <property type="term" value="P:proteolysis"/>
    <property type="evidence" value="ECO:0007669"/>
    <property type="project" value="UniProtKB-KW"/>
</dbReference>